<keyword evidence="5" id="KW-0175">Coiled coil</keyword>
<feature type="region of interest" description="Disordered" evidence="6">
    <location>
        <begin position="1"/>
        <end position="40"/>
    </location>
</feature>
<organism evidence="12">
    <name type="scientific">Mantoniella antarctica</name>
    <dbReference type="NCBI Taxonomy" id="81844"/>
    <lineage>
        <taxon>Eukaryota</taxon>
        <taxon>Viridiplantae</taxon>
        <taxon>Chlorophyta</taxon>
        <taxon>Mamiellophyceae</taxon>
        <taxon>Mamiellales</taxon>
        <taxon>Mamiellaceae</taxon>
        <taxon>Mantoniella</taxon>
    </lineage>
</organism>
<dbReference type="AlphaFoldDB" id="A0A6U3KXH3"/>
<dbReference type="InterPro" id="IPR005467">
    <property type="entry name" value="His_kinase_dom"/>
</dbReference>
<dbReference type="PROSITE" id="PS50113">
    <property type="entry name" value="PAC"/>
    <property type="match status" value="1"/>
</dbReference>
<dbReference type="InterPro" id="IPR001789">
    <property type="entry name" value="Sig_transdc_resp-reg_receiver"/>
</dbReference>
<dbReference type="SMART" id="SM00387">
    <property type="entry name" value="HATPase_c"/>
    <property type="match status" value="1"/>
</dbReference>
<evidence type="ECO:0000259" key="9">
    <source>
        <dbReference type="PROSITE" id="PS50112"/>
    </source>
</evidence>
<dbReference type="InterPro" id="IPR001610">
    <property type="entry name" value="PAC"/>
</dbReference>
<feature type="region of interest" description="Disordered" evidence="6">
    <location>
        <begin position="497"/>
        <end position="572"/>
    </location>
</feature>
<name>A0A6U3KXH3_9CHLO</name>
<dbReference type="SMART" id="SM00388">
    <property type="entry name" value="HisKA"/>
    <property type="match status" value="1"/>
</dbReference>
<dbReference type="NCBIfam" id="TIGR00229">
    <property type="entry name" value="sensory_box"/>
    <property type="match status" value="1"/>
</dbReference>
<keyword evidence="3" id="KW-0716">Sensory transduction</keyword>
<dbReference type="SMART" id="SM00086">
    <property type="entry name" value="PAC"/>
    <property type="match status" value="1"/>
</dbReference>
<feature type="domain" description="PAS" evidence="9">
    <location>
        <begin position="209"/>
        <end position="251"/>
    </location>
</feature>
<feature type="compositionally biased region" description="Gly residues" evidence="6">
    <location>
        <begin position="892"/>
        <end position="908"/>
    </location>
</feature>
<feature type="region of interest" description="Disordered" evidence="6">
    <location>
        <begin position="883"/>
        <end position="918"/>
    </location>
</feature>
<keyword evidence="1" id="KW-0157">Chromophore</keyword>
<sequence length="1152" mass="122372">MGVDTAPQGYAHGGERRSKRRRTTKEEEPEDVPLNGGGPALAAIQEELRTVKRNEKRLQQSLTELQHHLSEERVRVAELRAQLTGRSERGVGKVPSGRSRLSDLNGDGAGSADPDPSPPPHPLQAGFDAMKSTFDQLAAAGRPDNVLGGHPAAVVGGGVRRRRDASVSLGSGSDDLSALSGEIASRVLGSHSGSREELPMSMAALKELAMDSVQEGVTIADFSLPDQPLIYANHGFELITGYSREETIGHNCRFLQGLDTEPEKLAHIKQSIRAGLSCTVQIKNYRKNGTLFVNHLSLTPIRTAAGRVTHYVGIQSDITELVNTRYAELDALKKATVAEAATDAKSKFLAHMSHEIRTPLNGLIAVGQLLEDTSLNRMQRDFVSTICSSGETLQALISDILDFSQVEADKLVLRAEPFHPQAVMATVMKIVGLHASRLKLNVGYHVDAGVPEVVVGDAMRVQQVLLNTLNNAIKFTEKGDIMIRLCVGRPGEADAAANRASEAQAKMEKETTLAAEGNWREAATGAGKTRRAAKTDWLETPDKAAVRGSPERTQSGPEGSSSGRGETDDGGGSVLHFYIKDTGIGLDNTNIKPIFNSFQQVDSSPTRKYDGTGLGLAISQRLCEAMGGRMWAESPGLGLGSTFHFSIRCDAVQHATAEMNTDACVGGGVVAGAQADPVRADPVDAGKEAAARRRMQASGANTGGPFKSLVHTPSAINSETICSGHELRVLLYDESGMVRQTLQSAIKRWGAVVTAVASADEVVNALNEGVPASPGIEGGAYSVVVAEKSATFIKAIRQWTSAHGKLMSKSPEARSGGGSMGGSEDDEYGSGDGPEVSTENNSNNNSNVHEPACPFHCPAFILMTWPSFACSSDDLNSWGDIGRSSWDSGASPSGGSGGTGGESAGGSNEGDEEVEDFFSSNEAELLPKPVQHARLQKLLATSAAERFSRGETQYRPRRRKESNTPSLRGNTPSAVEPASSADRGDHNLQPIPAGGGAIMSNFMPQLPQPRNIRILLAEDHFVNMKVACAVLARCGHKDVTLAKDGVVVLEKLAALPSGLDAFDIVLMDLHMPRLGGLECVRQMRLLYPDSRTPIVAVTADAVEESRERCLSNGFNAWMSKPFRVEQLEGLLDEFCGCVPGSGGTGIGKAGGG</sequence>
<dbReference type="SUPFAM" id="SSF55874">
    <property type="entry name" value="ATPase domain of HSP90 chaperone/DNA topoisomerase II/histidine kinase"/>
    <property type="match status" value="1"/>
</dbReference>
<reference evidence="12" key="1">
    <citation type="submission" date="2021-01" db="EMBL/GenBank/DDBJ databases">
        <authorList>
            <person name="Corre E."/>
            <person name="Pelletier E."/>
            <person name="Niang G."/>
            <person name="Scheremetjew M."/>
            <person name="Finn R."/>
            <person name="Kale V."/>
            <person name="Holt S."/>
            <person name="Cochrane G."/>
            <person name="Meng A."/>
            <person name="Brown T."/>
            <person name="Cohen L."/>
        </authorList>
    </citation>
    <scope>NUCLEOTIDE SEQUENCE</scope>
    <source>
        <strain evidence="12">SL-175</strain>
    </source>
</reference>
<keyword evidence="2 4" id="KW-0597">Phosphoprotein</keyword>
<dbReference type="EMBL" id="HBFC01038778">
    <property type="protein sequence ID" value="CAD8723797.1"/>
    <property type="molecule type" value="Transcribed_RNA"/>
</dbReference>
<dbReference type="CDD" id="cd17546">
    <property type="entry name" value="REC_hyHK_CKI1_RcsC-like"/>
    <property type="match status" value="1"/>
</dbReference>
<protein>
    <recommendedName>
        <fullName evidence="13">LOV domain-containing protein</fullName>
    </recommendedName>
</protein>
<dbReference type="Pfam" id="PF02518">
    <property type="entry name" value="HATPase_c"/>
    <property type="match status" value="1"/>
</dbReference>
<dbReference type="InterPro" id="IPR036890">
    <property type="entry name" value="HATPase_C_sf"/>
</dbReference>
<dbReference type="PROSITE" id="PS50110">
    <property type="entry name" value="RESPONSE_REGULATORY"/>
    <property type="match status" value="1"/>
</dbReference>
<feature type="coiled-coil region" evidence="5">
    <location>
        <begin position="41"/>
        <end position="82"/>
    </location>
</feature>
<dbReference type="InterPro" id="IPR003661">
    <property type="entry name" value="HisK_dim/P_dom"/>
</dbReference>
<evidence type="ECO:0008006" key="13">
    <source>
        <dbReference type="Google" id="ProtNLM"/>
    </source>
</evidence>
<feature type="region of interest" description="Disordered" evidence="6">
    <location>
        <begin position="86"/>
        <end position="127"/>
    </location>
</feature>
<accession>A0A6U3KXH3</accession>
<keyword evidence="1" id="KW-0600">Photoreceptor protein</keyword>
<dbReference type="SUPFAM" id="SSF47384">
    <property type="entry name" value="Homodimeric domain of signal transducing histidine kinase"/>
    <property type="match status" value="1"/>
</dbReference>
<dbReference type="EMBL" id="HBFC01038777">
    <property type="protein sequence ID" value="CAD8723796.1"/>
    <property type="molecule type" value="Transcribed_RNA"/>
</dbReference>
<dbReference type="Gene3D" id="3.30.565.10">
    <property type="entry name" value="Histidine kinase-like ATPase, C-terminal domain"/>
    <property type="match status" value="1"/>
</dbReference>
<gene>
    <name evidence="11" type="ORF">MANT1106_LOCUS23012</name>
    <name evidence="12" type="ORF">MANT1106_LOCUS23013</name>
</gene>
<dbReference type="Gene3D" id="3.30.450.20">
    <property type="entry name" value="PAS domain"/>
    <property type="match status" value="1"/>
</dbReference>
<dbReference type="CDD" id="cd00082">
    <property type="entry name" value="HisKA"/>
    <property type="match status" value="1"/>
</dbReference>
<dbReference type="InterPro" id="IPR000014">
    <property type="entry name" value="PAS"/>
</dbReference>
<evidence type="ECO:0000256" key="6">
    <source>
        <dbReference type="SAM" id="MobiDB-lite"/>
    </source>
</evidence>
<dbReference type="PROSITE" id="PS50112">
    <property type="entry name" value="PAS"/>
    <property type="match status" value="1"/>
</dbReference>
<dbReference type="Pfam" id="PF00072">
    <property type="entry name" value="Response_reg"/>
    <property type="match status" value="1"/>
</dbReference>
<dbReference type="SMART" id="SM00091">
    <property type="entry name" value="PAS"/>
    <property type="match status" value="1"/>
</dbReference>
<dbReference type="Gene3D" id="3.40.50.2300">
    <property type="match status" value="1"/>
</dbReference>
<dbReference type="Pfam" id="PF00512">
    <property type="entry name" value="HisKA"/>
    <property type="match status" value="1"/>
</dbReference>
<dbReference type="SMART" id="SM00448">
    <property type="entry name" value="REC"/>
    <property type="match status" value="1"/>
</dbReference>
<feature type="domain" description="Response regulatory" evidence="8">
    <location>
        <begin position="1013"/>
        <end position="1135"/>
    </location>
</feature>
<dbReference type="InterPro" id="IPR011006">
    <property type="entry name" value="CheY-like_superfamily"/>
</dbReference>
<keyword evidence="1" id="KW-0675">Receptor</keyword>
<feature type="domain" description="Histidine kinase" evidence="7">
    <location>
        <begin position="351"/>
        <end position="651"/>
    </location>
</feature>
<dbReference type="GO" id="GO:0000155">
    <property type="term" value="F:phosphorelay sensor kinase activity"/>
    <property type="evidence" value="ECO:0007669"/>
    <property type="project" value="InterPro"/>
</dbReference>
<dbReference type="PANTHER" id="PTHR45339">
    <property type="entry name" value="HYBRID SIGNAL TRANSDUCTION HISTIDINE KINASE J"/>
    <property type="match status" value="1"/>
</dbReference>
<dbReference type="GO" id="GO:0009637">
    <property type="term" value="P:response to blue light"/>
    <property type="evidence" value="ECO:0007669"/>
    <property type="project" value="UniProtKB-ARBA"/>
</dbReference>
<evidence type="ECO:0000256" key="3">
    <source>
        <dbReference type="ARBA" id="ARBA00022606"/>
    </source>
</evidence>
<evidence type="ECO:0000313" key="12">
    <source>
        <dbReference type="EMBL" id="CAD8723797.1"/>
    </source>
</evidence>
<evidence type="ECO:0000256" key="4">
    <source>
        <dbReference type="PROSITE-ProRule" id="PRU00169"/>
    </source>
</evidence>
<evidence type="ECO:0000256" key="2">
    <source>
        <dbReference type="ARBA" id="ARBA00022553"/>
    </source>
</evidence>
<dbReference type="PANTHER" id="PTHR45339:SF5">
    <property type="entry name" value="HISTIDINE KINASE"/>
    <property type="match status" value="1"/>
</dbReference>
<dbReference type="SUPFAM" id="SSF52172">
    <property type="entry name" value="CheY-like"/>
    <property type="match status" value="1"/>
</dbReference>
<feature type="compositionally biased region" description="Basic and acidic residues" evidence="6">
    <location>
        <begin position="533"/>
        <end position="545"/>
    </location>
</feature>
<dbReference type="InterPro" id="IPR003594">
    <property type="entry name" value="HATPase_dom"/>
</dbReference>
<dbReference type="PRINTS" id="PR00344">
    <property type="entry name" value="BCTRLSENSOR"/>
</dbReference>
<evidence type="ECO:0000313" key="11">
    <source>
        <dbReference type="EMBL" id="CAD8723796.1"/>
    </source>
</evidence>
<feature type="compositionally biased region" description="Low complexity" evidence="6">
    <location>
        <begin position="555"/>
        <end position="564"/>
    </location>
</feature>
<dbReference type="SUPFAM" id="SSF55785">
    <property type="entry name" value="PYP-like sensor domain (PAS domain)"/>
    <property type="match status" value="1"/>
</dbReference>
<feature type="domain" description="PAC" evidence="10">
    <location>
        <begin position="278"/>
        <end position="330"/>
    </location>
</feature>
<feature type="modified residue" description="4-aspartylphosphate" evidence="4">
    <location>
        <position position="1068"/>
    </location>
</feature>
<dbReference type="Pfam" id="PF13426">
    <property type="entry name" value="PAS_9"/>
    <property type="match status" value="1"/>
</dbReference>
<dbReference type="InterPro" id="IPR035965">
    <property type="entry name" value="PAS-like_dom_sf"/>
</dbReference>
<feature type="region of interest" description="Disordered" evidence="6">
    <location>
        <begin position="946"/>
        <end position="992"/>
    </location>
</feature>
<dbReference type="InterPro" id="IPR004358">
    <property type="entry name" value="Sig_transdc_His_kin-like_C"/>
</dbReference>
<dbReference type="InterPro" id="IPR000700">
    <property type="entry name" value="PAS-assoc_C"/>
</dbReference>
<dbReference type="GO" id="GO:0009881">
    <property type="term" value="F:photoreceptor activity"/>
    <property type="evidence" value="ECO:0007669"/>
    <property type="project" value="UniProtKB-KW"/>
</dbReference>
<proteinExistence type="predicted"/>
<evidence type="ECO:0000256" key="1">
    <source>
        <dbReference type="ARBA" id="ARBA00022543"/>
    </source>
</evidence>
<feature type="compositionally biased region" description="Polar residues" evidence="6">
    <location>
        <begin position="963"/>
        <end position="973"/>
    </location>
</feature>
<evidence type="ECO:0000259" key="7">
    <source>
        <dbReference type="PROSITE" id="PS50109"/>
    </source>
</evidence>
<evidence type="ECO:0000259" key="10">
    <source>
        <dbReference type="PROSITE" id="PS50113"/>
    </source>
</evidence>
<evidence type="ECO:0000259" key="8">
    <source>
        <dbReference type="PROSITE" id="PS50110"/>
    </source>
</evidence>
<evidence type="ECO:0000256" key="5">
    <source>
        <dbReference type="SAM" id="Coils"/>
    </source>
</evidence>
<feature type="region of interest" description="Disordered" evidence="6">
    <location>
        <begin position="804"/>
        <end position="845"/>
    </location>
</feature>
<dbReference type="CDD" id="cd00130">
    <property type="entry name" value="PAS"/>
    <property type="match status" value="1"/>
</dbReference>
<dbReference type="InterPro" id="IPR036097">
    <property type="entry name" value="HisK_dim/P_sf"/>
</dbReference>
<dbReference type="PROSITE" id="PS50109">
    <property type="entry name" value="HIS_KIN"/>
    <property type="match status" value="1"/>
</dbReference>
<dbReference type="Gene3D" id="1.10.287.130">
    <property type="match status" value="1"/>
</dbReference>